<feature type="chain" id="PRO_5012263619" description="PKD domain-containing protein" evidence="1">
    <location>
        <begin position="23"/>
        <end position="425"/>
    </location>
</feature>
<proteinExistence type="predicted"/>
<evidence type="ECO:0000256" key="1">
    <source>
        <dbReference type="SAM" id="SignalP"/>
    </source>
</evidence>
<protein>
    <recommendedName>
        <fullName evidence="4">PKD domain-containing protein</fullName>
    </recommendedName>
</protein>
<reference evidence="3" key="1">
    <citation type="submission" date="2017-06" db="EMBL/GenBank/DDBJ databases">
        <authorList>
            <person name="Varghese N."/>
            <person name="Submissions S."/>
        </authorList>
    </citation>
    <scope>NUCLEOTIDE SEQUENCE [LARGE SCALE GENOMIC DNA]</scope>
    <source>
        <strain evidence="3">NKM1</strain>
    </source>
</reference>
<dbReference type="OrthoDB" id="979376at2"/>
<gene>
    <name evidence="2" type="ORF">SAMN06296052_105214</name>
</gene>
<organism evidence="2 3">
    <name type="scientific">Pontibacter ummariensis</name>
    <dbReference type="NCBI Taxonomy" id="1610492"/>
    <lineage>
        <taxon>Bacteria</taxon>
        <taxon>Pseudomonadati</taxon>
        <taxon>Bacteroidota</taxon>
        <taxon>Cytophagia</taxon>
        <taxon>Cytophagales</taxon>
        <taxon>Hymenobacteraceae</taxon>
        <taxon>Pontibacter</taxon>
    </lineage>
</organism>
<dbReference type="EMBL" id="FZOQ01000005">
    <property type="protein sequence ID" value="SNS37931.1"/>
    <property type="molecule type" value="Genomic_DNA"/>
</dbReference>
<dbReference type="PROSITE" id="PS51257">
    <property type="entry name" value="PROKAR_LIPOPROTEIN"/>
    <property type="match status" value="1"/>
</dbReference>
<accession>A0A239E0M3</accession>
<evidence type="ECO:0008006" key="4">
    <source>
        <dbReference type="Google" id="ProtNLM"/>
    </source>
</evidence>
<keyword evidence="1" id="KW-0732">Signal</keyword>
<evidence type="ECO:0000313" key="3">
    <source>
        <dbReference type="Proteomes" id="UP000198432"/>
    </source>
</evidence>
<dbReference type="Proteomes" id="UP000198432">
    <property type="component" value="Unassembled WGS sequence"/>
</dbReference>
<dbReference type="AlphaFoldDB" id="A0A239E0M3"/>
<keyword evidence="3" id="KW-1185">Reference proteome</keyword>
<dbReference type="RefSeq" id="WP_089318631.1">
    <property type="nucleotide sequence ID" value="NZ_FZOQ01000005.1"/>
</dbReference>
<name>A0A239E0M3_9BACT</name>
<sequence>MKNNISLLLLSLFAVFFFTACEDDDDPFTGPYRVSILGPDTVAPESTEQFTIGNFLNPESYTWTVVDGPAEIVGSNTGATVDVRFTSVGDVTLSVTNGQETGTTTVEVENVAPAVTGSLNDTGVLASGMSDTVFFEFDAPVAEIGSFGFNTEDSTAFNEGGTPFVSGAIGDLVQVNDQLYYAVYTAGAGNGTSEVRFTDVVSTGTFGADTVETAYVQLYRVDNIAPVADLAYSTEVASEGSMVMVTTTFSEEVMSADPADSVLFITVDGERDTLMATDDPLVYTYEYEVGEGDGPIEVGLENVVDLAGNELAGVNNATELVLDNTGPVVTGTATDAGSGASIAIGSSEAGTAMYLVLNDGAAAPTNAEEFMDTQGVASRSVQISAGGGVRTVTQALAAGDYDVYFLARDEAGNFSAIETADLLMD</sequence>
<evidence type="ECO:0000313" key="2">
    <source>
        <dbReference type="EMBL" id="SNS37931.1"/>
    </source>
</evidence>
<feature type="signal peptide" evidence="1">
    <location>
        <begin position="1"/>
        <end position="22"/>
    </location>
</feature>